<dbReference type="GO" id="GO:0000045">
    <property type="term" value="P:autophagosome assembly"/>
    <property type="evidence" value="ECO:0007669"/>
    <property type="project" value="TreeGrafter"/>
</dbReference>
<dbReference type="GO" id="GO:0004674">
    <property type="term" value="F:protein serine/threonine kinase activity"/>
    <property type="evidence" value="ECO:0007669"/>
    <property type="project" value="UniProtKB-KW"/>
</dbReference>
<keyword evidence="6" id="KW-0723">Serine/threonine-protein kinase</keyword>
<evidence type="ECO:0000256" key="1">
    <source>
        <dbReference type="ARBA" id="ARBA00022679"/>
    </source>
</evidence>
<dbReference type="SUPFAM" id="SSF56112">
    <property type="entry name" value="Protein kinase-like (PK-like)"/>
    <property type="match status" value="1"/>
</dbReference>
<dbReference type="GO" id="GO:0005829">
    <property type="term" value="C:cytosol"/>
    <property type="evidence" value="ECO:0007669"/>
    <property type="project" value="TreeGrafter"/>
</dbReference>
<protein>
    <recommendedName>
        <fullName evidence="7">Protein kinase domain-containing protein</fullName>
    </recommendedName>
</protein>
<organism evidence="8 9">
    <name type="scientific">Cafeteria roenbergensis</name>
    <name type="common">Marine flagellate</name>
    <dbReference type="NCBI Taxonomy" id="33653"/>
    <lineage>
        <taxon>Eukaryota</taxon>
        <taxon>Sar</taxon>
        <taxon>Stramenopiles</taxon>
        <taxon>Bigyra</taxon>
        <taxon>Opalozoa</taxon>
        <taxon>Bicosoecida</taxon>
        <taxon>Cafeteriaceae</taxon>
        <taxon>Cafeteria</taxon>
    </lineage>
</organism>
<dbReference type="PANTHER" id="PTHR24348:SF22">
    <property type="entry name" value="NON-SPECIFIC SERINE_THREONINE PROTEIN KINASE"/>
    <property type="match status" value="1"/>
</dbReference>
<dbReference type="AlphaFoldDB" id="A0A5A8CQK9"/>
<feature type="domain" description="Protein kinase" evidence="7">
    <location>
        <begin position="13"/>
        <end position="297"/>
    </location>
</feature>
<accession>A0A5A8CQK9</accession>
<dbReference type="GO" id="GO:0005776">
    <property type="term" value="C:autophagosome"/>
    <property type="evidence" value="ECO:0007669"/>
    <property type="project" value="TreeGrafter"/>
</dbReference>
<dbReference type="InterPro" id="IPR045269">
    <property type="entry name" value="Atg1-like"/>
</dbReference>
<dbReference type="PANTHER" id="PTHR24348">
    <property type="entry name" value="SERINE/THREONINE-PROTEIN KINASE UNC-51-RELATED"/>
    <property type="match status" value="1"/>
</dbReference>
<evidence type="ECO:0000256" key="5">
    <source>
        <dbReference type="PROSITE-ProRule" id="PRU10141"/>
    </source>
</evidence>
<dbReference type="SMART" id="SM00220">
    <property type="entry name" value="S_TKc"/>
    <property type="match status" value="1"/>
</dbReference>
<dbReference type="GO" id="GO:0000407">
    <property type="term" value="C:phagophore assembly site"/>
    <property type="evidence" value="ECO:0007669"/>
    <property type="project" value="TreeGrafter"/>
</dbReference>
<keyword evidence="2 5" id="KW-0547">Nucleotide-binding</keyword>
<evidence type="ECO:0000259" key="7">
    <source>
        <dbReference type="PROSITE" id="PS50011"/>
    </source>
</evidence>
<sequence length="307" mass="33556">MALPRGPMPLGEYDMVAKLGAGSFAQVFRAVHRTKGTVRAVKAIQLERLSPKLLKGLEAEITILREVRHPNIIELVDVRRSTRWVYLILEFAAGGDLSDVLATRPDGRMPEFEARMLFRQLAAGLQTLWSRRLIHRDIKPQNILLSAPWPAAGTLRPDGTVIDPDGGPPTPLPTTLVKLGDFGFARHLAVADMAETLCGSPLYMAPELLRFQRYDARCDLWSAGAVLFQMLAGRPAFRGANPMELLRAIDTAPVAGAPPFPRGVEPSAAALSLIDGLLQRDPDRRITVPQLLLHPFIHALGGDCGCC</sequence>
<dbReference type="InterPro" id="IPR011009">
    <property type="entry name" value="Kinase-like_dom_sf"/>
</dbReference>
<dbReference type="Pfam" id="PF00069">
    <property type="entry name" value="Pkinase"/>
    <property type="match status" value="1"/>
</dbReference>
<keyword evidence="3" id="KW-0418">Kinase</keyword>
<gene>
    <name evidence="8" type="ORF">FNF31_06236</name>
</gene>
<dbReference type="PROSITE" id="PS00107">
    <property type="entry name" value="PROTEIN_KINASE_ATP"/>
    <property type="match status" value="1"/>
</dbReference>
<dbReference type="InterPro" id="IPR008271">
    <property type="entry name" value="Ser/Thr_kinase_AS"/>
</dbReference>
<dbReference type="GO" id="GO:0010506">
    <property type="term" value="P:regulation of autophagy"/>
    <property type="evidence" value="ECO:0007669"/>
    <property type="project" value="InterPro"/>
</dbReference>
<comment type="caution">
    <text evidence="8">The sequence shown here is derived from an EMBL/GenBank/DDBJ whole genome shotgun (WGS) entry which is preliminary data.</text>
</comment>
<evidence type="ECO:0000313" key="9">
    <source>
        <dbReference type="Proteomes" id="UP000325113"/>
    </source>
</evidence>
<dbReference type="InterPro" id="IPR017441">
    <property type="entry name" value="Protein_kinase_ATP_BS"/>
</dbReference>
<evidence type="ECO:0000256" key="4">
    <source>
        <dbReference type="ARBA" id="ARBA00022840"/>
    </source>
</evidence>
<reference evidence="8 9" key="1">
    <citation type="submission" date="2019-07" db="EMBL/GenBank/DDBJ databases">
        <title>Genomes of Cafeteria roenbergensis.</title>
        <authorList>
            <person name="Fischer M.G."/>
            <person name="Hackl T."/>
            <person name="Roman M."/>
        </authorList>
    </citation>
    <scope>NUCLEOTIDE SEQUENCE [LARGE SCALE GENOMIC DNA]</scope>
    <source>
        <strain evidence="8 9">Cflag</strain>
    </source>
</reference>
<keyword evidence="4 5" id="KW-0067">ATP-binding</keyword>
<feature type="binding site" evidence="5">
    <location>
        <position position="42"/>
    </location>
    <ligand>
        <name>ATP</name>
        <dbReference type="ChEBI" id="CHEBI:30616"/>
    </ligand>
</feature>
<dbReference type="PROSITE" id="PS00108">
    <property type="entry name" value="PROTEIN_KINASE_ST"/>
    <property type="match status" value="1"/>
</dbReference>
<comment type="similarity">
    <text evidence="6">Belongs to the protein kinase superfamily.</text>
</comment>
<dbReference type="GO" id="GO:0016020">
    <property type="term" value="C:membrane"/>
    <property type="evidence" value="ECO:0007669"/>
    <property type="project" value="TreeGrafter"/>
</dbReference>
<keyword evidence="1" id="KW-0808">Transferase</keyword>
<dbReference type="Gene3D" id="1.10.510.10">
    <property type="entry name" value="Transferase(Phosphotransferase) domain 1"/>
    <property type="match status" value="1"/>
</dbReference>
<dbReference type="PROSITE" id="PS50011">
    <property type="entry name" value="PROTEIN_KINASE_DOM"/>
    <property type="match status" value="1"/>
</dbReference>
<dbReference type="EMBL" id="VLTM01000091">
    <property type="protein sequence ID" value="KAA0154817.1"/>
    <property type="molecule type" value="Genomic_DNA"/>
</dbReference>
<evidence type="ECO:0000256" key="3">
    <source>
        <dbReference type="ARBA" id="ARBA00022777"/>
    </source>
</evidence>
<evidence type="ECO:0000256" key="2">
    <source>
        <dbReference type="ARBA" id="ARBA00022741"/>
    </source>
</evidence>
<name>A0A5A8CQK9_CAFRO</name>
<dbReference type="FunFam" id="3.30.200.20:FF:000042">
    <property type="entry name" value="Aurora kinase A"/>
    <property type="match status" value="1"/>
</dbReference>
<evidence type="ECO:0000313" key="8">
    <source>
        <dbReference type="EMBL" id="KAA0154817.1"/>
    </source>
</evidence>
<dbReference type="Proteomes" id="UP000325113">
    <property type="component" value="Unassembled WGS sequence"/>
</dbReference>
<dbReference type="InterPro" id="IPR000719">
    <property type="entry name" value="Prot_kinase_dom"/>
</dbReference>
<dbReference type="GO" id="GO:0005524">
    <property type="term" value="F:ATP binding"/>
    <property type="evidence" value="ECO:0007669"/>
    <property type="project" value="UniProtKB-UniRule"/>
</dbReference>
<evidence type="ECO:0000256" key="6">
    <source>
        <dbReference type="RuleBase" id="RU000304"/>
    </source>
</evidence>
<proteinExistence type="inferred from homology"/>